<protein>
    <submittedName>
        <fullName evidence="1">Uncharacterized protein</fullName>
    </submittedName>
</protein>
<organism evidence="1">
    <name type="scientific">Manihot esculenta</name>
    <name type="common">Cassava</name>
    <name type="synonym">Jatropha manihot</name>
    <dbReference type="NCBI Taxonomy" id="3983"/>
    <lineage>
        <taxon>Eukaryota</taxon>
        <taxon>Viridiplantae</taxon>
        <taxon>Streptophyta</taxon>
        <taxon>Embryophyta</taxon>
        <taxon>Tracheophyta</taxon>
        <taxon>Spermatophyta</taxon>
        <taxon>Magnoliopsida</taxon>
        <taxon>eudicotyledons</taxon>
        <taxon>Gunneridae</taxon>
        <taxon>Pentapetalae</taxon>
        <taxon>rosids</taxon>
        <taxon>fabids</taxon>
        <taxon>Malpighiales</taxon>
        <taxon>Euphorbiaceae</taxon>
        <taxon>Crotonoideae</taxon>
        <taxon>Manihoteae</taxon>
        <taxon>Manihot</taxon>
    </lineage>
</organism>
<evidence type="ECO:0000313" key="1">
    <source>
        <dbReference type="EMBL" id="OAY44175.1"/>
    </source>
</evidence>
<gene>
    <name evidence="1" type="ORF">MANES_08G128500</name>
</gene>
<name>A0A2C9VFU2_MANES</name>
<proteinExistence type="predicted"/>
<dbReference type="AlphaFoldDB" id="A0A2C9VFU2"/>
<dbReference type="EMBL" id="CM004394">
    <property type="protein sequence ID" value="OAY44175.1"/>
    <property type="molecule type" value="Genomic_DNA"/>
</dbReference>
<reference evidence="1" key="1">
    <citation type="submission" date="2016-02" db="EMBL/GenBank/DDBJ databases">
        <title>WGS assembly of Manihot esculenta.</title>
        <authorList>
            <person name="Bredeson J.V."/>
            <person name="Prochnik S.E."/>
            <person name="Lyons J.B."/>
            <person name="Schmutz J."/>
            <person name="Grimwood J."/>
            <person name="Vrebalov J."/>
            <person name="Bart R.S."/>
            <person name="Amuge T."/>
            <person name="Ferguson M.E."/>
            <person name="Green R."/>
            <person name="Putnam N."/>
            <person name="Stites J."/>
            <person name="Rounsley S."/>
            <person name="Rokhsar D.S."/>
        </authorList>
    </citation>
    <scope>NUCLEOTIDE SEQUENCE [LARGE SCALE GENOMIC DNA]</scope>
    <source>
        <tissue evidence="1">Leaf</tissue>
    </source>
</reference>
<accession>A0A2C9VFU2</accession>
<sequence length="57" mass="6645">MPTLLVDLPFVRNWDSCLCCRVPHLLHLAEEEKFKIIPCFQTSSLYKINDVSYCNAE</sequence>